<accession>A0A7J9IA86</accession>
<dbReference type="EMBL" id="JABFAD010322669">
    <property type="protein sequence ID" value="MBA0818753.1"/>
    <property type="molecule type" value="Genomic_DNA"/>
</dbReference>
<comment type="caution">
    <text evidence="2">The sequence shown here is derived from an EMBL/GenBank/DDBJ whole genome shotgun (WGS) entry which is preliminary data.</text>
</comment>
<keyword evidence="3" id="KW-1185">Reference proteome</keyword>
<name>A0A7J9IA86_9ROSI</name>
<dbReference type="Pfam" id="PF13456">
    <property type="entry name" value="RVT_3"/>
    <property type="match status" value="1"/>
</dbReference>
<feature type="non-terminal residue" evidence="2">
    <location>
        <position position="143"/>
    </location>
</feature>
<evidence type="ECO:0000259" key="1">
    <source>
        <dbReference type="Pfam" id="PF13456"/>
    </source>
</evidence>
<dbReference type="OrthoDB" id="1002400at2759"/>
<proteinExistence type="predicted"/>
<evidence type="ECO:0000313" key="3">
    <source>
        <dbReference type="Proteomes" id="UP000593560"/>
    </source>
</evidence>
<dbReference type="PANTHER" id="PTHR47074:SF61">
    <property type="entry name" value="RNASE H TYPE-1 DOMAIN-CONTAINING PROTEIN"/>
    <property type="match status" value="1"/>
</dbReference>
<dbReference type="InterPro" id="IPR002156">
    <property type="entry name" value="RNaseH_domain"/>
</dbReference>
<evidence type="ECO:0000313" key="2">
    <source>
        <dbReference type="EMBL" id="MBA0818753.1"/>
    </source>
</evidence>
<dbReference type="GO" id="GO:0004523">
    <property type="term" value="F:RNA-DNA hybrid ribonuclease activity"/>
    <property type="evidence" value="ECO:0007669"/>
    <property type="project" value="InterPro"/>
</dbReference>
<dbReference type="GO" id="GO:0003676">
    <property type="term" value="F:nucleic acid binding"/>
    <property type="evidence" value="ECO:0007669"/>
    <property type="project" value="InterPro"/>
</dbReference>
<dbReference type="InterPro" id="IPR052929">
    <property type="entry name" value="RNase_H-like_EbsB-rel"/>
</dbReference>
<dbReference type="PANTHER" id="PTHR47074">
    <property type="entry name" value="BNAC02G40300D PROTEIN"/>
    <property type="match status" value="1"/>
</dbReference>
<gene>
    <name evidence="2" type="ORF">Gohar_028272</name>
</gene>
<feature type="domain" description="RNase H type-1" evidence="1">
    <location>
        <begin position="39"/>
        <end position="118"/>
    </location>
</feature>
<dbReference type="InterPro" id="IPR036397">
    <property type="entry name" value="RNaseH_sf"/>
</dbReference>
<dbReference type="AlphaFoldDB" id="A0A7J9IA86"/>
<dbReference type="Gene3D" id="3.30.420.10">
    <property type="entry name" value="Ribonuclease H-like superfamily/Ribonuclease H"/>
    <property type="match status" value="1"/>
</dbReference>
<protein>
    <recommendedName>
        <fullName evidence="1">RNase H type-1 domain-containing protein</fullName>
    </recommendedName>
</protein>
<organism evidence="2 3">
    <name type="scientific">Gossypium harknessii</name>
    <dbReference type="NCBI Taxonomy" id="34285"/>
    <lineage>
        <taxon>Eukaryota</taxon>
        <taxon>Viridiplantae</taxon>
        <taxon>Streptophyta</taxon>
        <taxon>Embryophyta</taxon>
        <taxon>Tracheophyta</taxon>
        <taxon>Spermatophyta</taxon>
        <taxon>Magnoliopsida</taxon>
        <taxon>eudicotyledons</taxon>
        <taxon>Gunneridae</taxon>
        <taxon>Pentapetalae</taxon>
        <taxon>rosids</taxon>
        <taxon>malvids</taxon>
        <taxon>Malvales</taxon>
        <taxon>Malvaceae</taxon>
        <taxon>Malvoideae</taxon>
        <taxon>Gossypium</taxon>
    </lineage>
</organism>
<dbReference type="Proteomes" id="UP000593560">
    <property type="component" value="Unassembled WGS sequence"/>
</dbReference>
<sequence>MRQWKVELVTSLFTREEAEAIMQIPFTRHPRENCRVWSGEATGEYNAVQTGLELKYRQVIIEGDALIVIRKVQSKEEDRSIISPYIVDIKSLSKMFNRCCFKKIYRNANGVSHAVVREGLNRKESTYLDGGVPKSVATMMAED</sequence>
<reference evidence="2 3" key="1">
    <citation type="journal article" date="2019" name="Genome Biol. Evol.">
        <title>Insights into the evolution of the New World diploid cottons (Gossypium, subgenus Houzingenia) based on genome sequencing.</title>
        <authorList>
            <person name="Grover C.E."/>
            <person name="Arick M.A. 2nd"/>
            <person name="Thrash A."/>
            <person name="Conover J.L."/>
            <person name="Sanders W.S."/>
            <person name="Peterson D.G."/>
            <person name="Frelichowski J.E."/>
            <person name="Scheffler J.A."/>
            <person name="Scheffler B.E."/>
            <person name="Wendel J.F."/>
        </authorList>
    </citation>
    <scope>NUCLEOTIDE SEQUENCE [LARGE SCALE GENOMIC DNA]</scope>
    <source>
        <strain evidence="2">0</strain>
        <tissue evidence="2">Leaf</tissue>
    </source>
</reference>